<sequence length="265" mass="28326">MSSTDRADAQAERVNAAGRVPVVFLHGLWLLPASWERWAAVFGEAGFEAVFPGWPEDPPPVPWTVGQVAGHVAALIGRLERRPVVVGHSFGGLLAQILAGNGLAAATVAIGPAPGCGVLPLPVSPLHATARPGDAGWAVPLTYDQFRHSFANAVGEEEARWLHERFAVPAPGVPQPRAAALDPWNDLQVDTTAPARGPLLMISGELDRTAPWALTRAAFERQSRNAHHRTEIAEIPGRGHSLIVDSGWREVCGTALTFIERFVCP</sequence>
<proteinExistence type="predicted"/>
<evidence type="ECO:0000313" key="2">
    <source>
        <dbReference type="EMBL" id="SBO94890.1"/>
    </source>
</evidence>
<dbReference type="SUPFAM" id="SSF53474">
    <property type="entry name" value="alpha/beta-Hydrolases"/>
    <property type="match status" value="1"/>
</dbReference>
<dbReference type="InterPro" id="IPR050228">
    <property type="entry name" value="Carboxylesterase_BioH"/>
</dbReference>
<dbReference type="Pfam" id="PF12697">
    <property type="entry name" value="Abhydrolase_6"/>
    <property type="match status" value="1"/>
</dbReference>
<dbReference type="Gene3D" id="3.40.50.1820">
    <property type="entry name" value="alpha/beta hydrolase"/>
    <property type="match status" value="1"/>
</dbReference>
<dbReference type="InterPro" id="IPR000073">
    <property type="entry name" value="AB_hydrolase_1"/>
</dbReference>
<reference evidence="2" key="1">
    <citation type="submission" date="2016-04" db="EMBL/GenBank/DDBJ databases">
        <authorList>
            <person name="Evans L.H."/>
            <person name="Alamgir A."/>
            <person name="Owens N."/>
            <person name="Weber N.D."/>
            <person name="Virtaneva K."/>
            <person name="Barbian K."/>
            <person name="Babar A."/>
            <person name="Rosenke K."/>
        </authorList>
    </citation>
    <scope>NUCLEOTIDE SEQUENCE</scope>
    <source>
        <strain evidence="2">Nono1</strain>
    </source>
</reference>
<dbReference type="EMBL" id="LT559118">
    <property type="protein sequence ID" value="SBO94890.1"/>
    <property type="molecule type" value="Genomic_DNA"/>
</dbReference>
<protein>
    <recommendedName>
        <fullName evidence="1">AB hydrolase-1 domain-containing protein</fullName>
    </recommendedName>
</protein>
<gene>
    <name evidence="2" type="ORF">BN4615_P4406</name>
</gene>
<dbReference type="AlphaFoldDB" id="A0A1M4E7R4"/>
<evidence type="ECO:0000259" key="1">
    <source>
        <dbReference type="Pfam" id="PF12697"/>
    </source>
</evidence>
<accession>A0A1M4E7R4</accession>
<name>A0A1M4E7R4_9ACTN</name>
<dbReference type="RefSeq" id="WP_225274305.1">
    <property type="nucleotide sequence ID" value="NZ_CP084058.1"/>
</dbReference>
<dbReference type="PANTHER" id="PTHR43194:SF5">
    <property type="entry name" value="PIMELOYL-[ACYL-CARRIER PROTEIN] METHYL ESTER ESTERASE"/>
    <property type="match status" value="1"/>
</dbReference>
<dbReference type="PANTHER" id="PTHR43194">
    <property type="entry name" value="HYDROLASE ALPHA/BETA FOLD FAMILY"/>
    <property type="match status" value="1"/>
</dbReference>
<organism evidence="2">
    <name type="scientific">Nonomuraea gerenzanensis</name>
    <dbReference type="NCBI Taxonomy" id="93944"/>
    <lineage>
        <taxon>Bacteria</taxon>
        <taxon>Bacillati</taxon>
        <taxon>Actinomycetota</taxon>
        <taxon>Actinomycetes</taxon>
        <taxon>Streptosporangiales</taxon>
        <taxon>Streptosporangiaceae</taxon>
        <taxon>Nonomuraea</taxon>
    </lineage>
</organism>
<dbReference type="InterPro" id="IPR029058">
    <property type="entry name" value="AB_hydrolase_fold"/>
</dbReference>
<dbReference type="GO" id="GO:0003824">
    <property type="term" value="F:catalytic activity"/>
    <property type="evidence" value="ECO:0007669"/>
    <property type="project" value="UniProtKB-ARBA"/>
</dbReference>
<feature type="domain" description="AB hydrolase-1" evidence="1">
    <location>
        <begin position="22"/>
        <end position="251"/>
    </location>
</feature>